<gene>
    <name evidence="1" type="ORF">ALIPUT_02004</name>
</gene>
<sequence>MQTDPAFTIFEVLRCGKTQIKFAFALGLIAIFDFVLDTSPRQSTNKFVFALGLIPIFDFVLDTPPRQNANKFAFALGLIPIFDFVLDTPPRQSTNKFVFALGLIVSLQKIGGGSAICTCQFVRLPSSYYLCKNDSVRSICR</sequence>
<reference evidence="1" key="1">
    <citation type="submission" date="2007-10" db="EMBL/GenBank/DDBJ databases">
        <authorList>
            <person name="Fulton L."/>
            <person name="Clifton S."/>
            <person name="Fulton B."/>
            <person name="Xu J."/>
            <person name="Minx P."/>
            <person name="Pepin K.H."/>
            <person name="Johnson M."/>
            <person name="Thiruvilangam P."/>
            <person name="Bhonagiri V."/>
            <person name="Nash W.E."/>
            <person name="Mardis E.R."/>
            <person name="Wilson R.K."/>
        </authorList>
    </citation>
    <scope>NUCLEOTIDE SEQUENCE [LARGE SCALE GENOMIC DNA]</scope>
    <source>
        <strain evidence="1">DSM 17216</strain>
    </source>
</reference>
<accession>B0MXZ2</accession>
<proteinExistence type="predicted"/>
<keyword evidence="2" id="KW-1185">Reference proteome</keyword>
<evidence type="ECO:0000313" key="1">
    <source>
        <dbReference type="EMBL" id="EDS02478.1"/>
    </source>
</evidence>
<dbReference type="AlphaFoldDB" id="B0MXZ2"/>
<evidence type="ECO:0000313" key="2">
    <source>
        <dbReference type="Proteomes" id="UP000005819"/>
    </source>
</evidence>
<protein>
    <submittedName>
        <fullName evidence="1">Uncharacterized protein</fullName>
    </submittedName>
</protein>
<reference evidence="1" key="2">
    <citation type="submission" date="2013-09" db="EMBL/GenBank/DDBJ databases">
        <title>Draft genome sequence of Alistipes putredinis (DSM 17216).</title>
        <authorList>
            <person name="Sudarsanam P."/>
            <person name="Ley R."/>
            <person name="Guruge J."/>
            <person name="Turnbaugh P.J."/>
            <person name="Mahowald M."/>
            <person name="Liep D."/>
            <person name="Gordon J."/>
        </authorList>
    </citation>
    <scope>NUCLEOTIDE SEQUENCE</scope>
    <source>
        <strain evidence="1">DSM 17216</strain>
    </source>
</reference>
<dbReference type="HOGENOM" id="CLU_1821317_0_0_10"/>
<organism evidence="1 2">
    <name type="scientific">Alistipes putredinis DSM 17216</name>
    <dbReference type="NCBI Taxonomy" id="445970"/>
    <lineage>
        <taxon>Bacteria</taxon>
        <taxon>Pseudomonadati</taxon>
        <taxon>Bacteroidota</taxon>
        <taxon>Bacteroidia</taxon>
        <taxon>Bacteroidales</taxon>
        <taxon>Rikenellaceae</taxon>
        <taxon>Alistipes</taxon>
    </lineage>
</organism>
<name>B0MXZ2_9BACT</name>
<dbReference type="Proteomes" id="UP000005819">
    <property type="component" value="Unassembled WGS sequence"/>
</dbReference>
<comment type="caution">
    <text evidence="1">The sequence shown here is derived from an EMBL/GenBank/DDBJ whole genome shotgun (WGS) entry which is preliminary data.</text>
</comment>
<dbReference type="EMBL" id="ABFK02000020">
    <property type="protein sequence ID" value="EDS02478.1"/>
    <property type="molecule type" value="Genomic_DNA"/>
</dbReference>